<dbReference type="GO" id="GO:0016020">
    <property type="term" value="C:membrane"/>
    <property type="evidence" value="ECO:0007669"/>
    <property type="project" value="UniProtKB-SubCell"/>
</dbReference>
<dbReference type="Pfam" id="PF03168">
    <property type="entry name" value="LEA_2"/>
    <property type="match status" value="1"/>
</dbReference>
<keyword evidence="4 5" id="KW-0472">Membrane</keyword>
<organism evidence="7 8">
    <name type="scientific">Rhododendron williamsianum</name>
    <dbReference type="NCBI Taxonomy" id="262921"/>
    <lineage>
        <taxon>Eukaryota</taxon>
        <taxon>Viridiplantae</taxon>
        <taxon>Streptophyta</taxon>
        <taxon>Embryophyta</taxon>
        <taxon>Tracheophyta</taxon>
        <taxon>Spermatophyta</taxon>
        <taxon>Magnoliopsida</taxon>
        <taxon>eudicotyledons</taxon>
        <taxon>Gunneridae</taxon>
        <taxon>Pentapetalae</taxon>
        <taxon>asterids</taxon>
        <taxon>Ericales</taxon>
        <taxon>Ericaceae</taxon>
        <taxon>Ericoideae</taxon>
        <taxon>Rhodoreae</taxon>
        <taxon>Rhododendron</taxon>
    </lineage>
</organism>
<dbReference type="GO" id="GO:0098542">
    <property type="term" value="P:defense response to other organism"/>
    <property type="evidence" value="ECO:0007669"/>
    <property type="project" value="InterPro"/>
</dbReference>
<evidence type="ECO:0000259" key="6">
    <source>
        <dbReference type="Pfam" id="PF03168"/>
    </source>
</evidence>
<accession>A0A6A4LHD3</accession>
<proteinExistence type="predicted"/>
<dbReference type="AlphaFoldDB" id="A0A6A4LHD3"/>
<protein>
    <recommendedName>
        <fullName evidence="6">Late embryogenesis abundant protein LEA-2 subgroup domain-containing protein</fullName>
    </recommendedName>
</protein>
<evidence type="ECO:0000256" key="4">
    <source>
        <dbReference type="ARBA" id="ARBA00023136"/>
    </source>
</evidence>
<comment type="subcellular location">
    <subcellularLocation>
        <location evidence="1">Membrane</location>
        <topology evidence="1">Single-pass membrane protein</topology>
    </subcellularLocation>
</comment>
<feature type="domain" description="Late embryogenesis abundant protein LEA-2 subgroup" evidence="6">
    <location>
        <begin position="196"/>
        <end position="264"/>
    </location>
</feature>
<dbReference type="InterPro" id="IPR004864">
    <property type="entry name" value="LEA_2"/>
</dbReference>
<keyword evidence="2 5" id="KW-0812">Transmembrane</keyword>
<evidence type="ECO:0000313" key="7">
    <source>
        <dbReference type="EMBL" id="KAE9457790.1"/>
    </source>
</evidence>
<keyword evidence="3 5" id="KW-1133">Transmembrane helix</keyword>
<sequence length="319" mass="35274">MPGAKSSRKGLKICCGTTFVLLIVLAIVCVTLYFTMFKPKQPQVTAHPVSLENIEVQLVPFSLNVTIGLVVTINNRNYGSFKYQNSTSYIDYHGTNVAEVPIKGGTVPARREFNLSTYANVAADKLIANSHFLSDLIAGSFNLTSTATLHVISLILYFAMLKPKEPHVTPHPASLENIQLRIFPKFRLNVTLGMVITIRNPNYGSFKYKNTKAYISYRGTNIAEVPIEPEVVPARGELNIRTYASVTADKLVLNHHFLRDLVTGRFDLTSNATLQASSLNSSFNFLCECSHRDVSKDFVDHGVAKFLLALLGGPRAKVH</sequence>
<evidence type="ECO:0000256" key="2">
    <source>
        <dbReference type="ARBA" id="ARBA00022692"/>
    </source>
</evidence>
<evidence type="ECO:0000313" key="8">
    <source>
        <dbReference type="Proteomes" id="UP000428333"/>
    </source>
</evidence>
<evidence type="ECO:0000256" key="1">
    <source>
        <dbReference type="ARBA" id="ARBA00004167"/>
    </source>
</evidence>
<dbReference type="EMBL" id="QEFC01001460">
    <property type="protein sequence ID" value="KAE9457790.1"/>
    <property type="molecule type" value="Genomic_DNA"/>
</dbReference>
<dbReference type="OrthoDB" id="674678at2759"/>
<reference evidence="7 8" key="1">
    <citation type="journal article" date="2019" name="Genome Biol. Evol.">
        <title>The Rhododendron genome and chromosomal organization provide insight into shared whole-genome duplications across the heath family (Ericaceae).</title>
        <authorList>
            <person name="Soza V.L."/>
            <person name="Lindsley D."/>
            <person name="Waalkes A."/>
            <person name="Ramage E."/>
            <person name="Patwardhan R.P."/>
            <person name="Burton J.N."/>
            <person name="Adey A."/>
            <person name="Kumar A."/>
            <person name="Qiu R."/>
            <person name="Shendure J."/>
            <person name="Hall B."/>
        </authorList>
    </citation>
    <scope>NUCLEOTIDE SEQUENCE [LARGE SCALE GENOMIC DNA]</scope>
    <source>
        <strain evidence="7">RSF 1966-606</strain>
    </source>
</reference>
<feature type="non-terminal residue" evidence="7">
    <location>
        <position position="1"/>
    </location>
</feature>
<evidence type="ECO:0000256" key="3">
    <source>
        <dbReference type="ARBA" id="ARBA00022989"/>
    </source>
</evidence>
<evidence type="ECO:0000256" key="5">
    <source>
        <dbReference type="SAM" id="Phobius"/>
    </source>
</evidence>
<feature type="transmembrane region" description="Helical" evidence="5">
    <location>
        <begin position="12"/>
        <end position="34"/>
    </location>
</feature>
<comment type="caution">
    <text evidence="7">The sequence shown here is derived from an EMBL/GenBank/DDBJ whole genome shotgun (WGS) entry which is preliminary data.</text>
</comment>
<keyword evidence="8" id="KW-1185">Reference proteome</keyword>
<gene>
    <name evidence="7" type="ORF">C3L33_10299</name>
</gene>
<dbReference type="PANTHER" id="PTHR31234">
    <property type="entry name" value="LATE EMBRYOGENESIS ABUNDANT (LEA) HYDROXYPROLINE-RICH GLYCOPROTEIN FAMILY"/>
    <property type="match status" value="1"/>
</dbReference>
<name>A0A6A4LHD3_9ERIC</name>
<dbReference type="Proteomes" id="UP000428333">
    <property type="component" value="Linkage Group LG06"/>
</dbReference>
<dbReference type="PANTHER" id="PTHR31234:SF65">
    <property type="entry name" value="LATE EMBRYOGENESIS ABUNDANT PROTEIN, LEA_2 SUBGROUP"/>
    <property type="match status" value="1"/>
</dbReference>
<dbReference type="InterPro" id="IPR044839">
    <property type="entry name" value="NDR1-like"/>
</dbReference>